<protein>
    <submittedName>
        <fullName evidence="1">Uncharacterized protein</fullName>
    </submittedName>
</protein>
<gene>
    <name evidence="1" type="ORF">AB8U03_15535</name>
</gene>
<dbReference type="RefSeq" id="WP_369705474.1">
    <property type="nucleotide sequence ID" value="NZ_JBGEWD010000021.1"/>
</dbReference>
<keyword evidence="2" id="KW-1185">Reference proteome</keyword>
<name>A0ABV4BS21_9CLOT</name>
<evidence type="ECO:0000313" key="1">
    <source>
        <dbReference type="EMBL" id="MEY8001581.1"/>
    </source>
</evidence>
<dbReference type="EMBL" id="JBGEWD010000021">
    <property type="protein sequence ID" value="MEY8001581.1"/>
    <property type="molecule type" value="Genomic_DNA"/>
</dbReference>
<proteinExistence type="predicted"/>
<accession>A0ABV4BS21</accession>
<organism evidence="1 2">
    <name type="scientific">Clostridium moutaii</name>
    <dbReference type="NCBI Taxonomy" id="3240932"/>
    <lineage>
        <taxon>Bacteria</taxon>
        <taxon>Bacillati</taxon>
        <taxon>Bacillota</taxon>
        <taxon>Clostridia</taxon>
        <taxon>Eubacteriales</taxon>
        <taxon>Clostridiaceae</taxon>
        <taxon>Clostridium</taxon>
    </lineage>
</organism>
<sequence>MFKKINETENLGNEEQRIKYQINRAKEYLEKHKSRNGSENSLECCIISDLLRIIENK</sequence>
<comment type="caution">
    <text evidence="1">The sequence shown here is derived from an EMBL/GenBank/DDBJ whole genome shotgun (WGS) entry which is preliminary data.</text>
</comment>
<dbReference type="Proteomes" id="UP001564657">
    <property type="component" value="Unassembled WGS sequence"/>
</dbReference>
<reference evidence="1 2" key="1">
    <citation type="submission" date="2024-08" db="EMBL/GenBank/DDBJ databases">
        <title>Clostridium lapicellarii sp. nov., and Clostridium renhuaiense sp. nov., two species isolated from the mud in a fermentation cellar used for producing sauce-flavour Chinese liquors.</title>
        <authorList>
            <person name="Yang F."/>
            <person name="Wang H."/>
            <person name="Chen L.Q."/>
            <person name="Zhou N."/>
            <person name="Lu J.J."/>
            <person name="Pu X.X."/>
            <person name="Wan B."/>
            <person name="Wang L."/>
            <person name="Liu S.J."/>
        </authorList>
    </citation>
    <scope>NUCLEOTIDE SEQUENCE [LARGE SCALE GENOMIC DNA]</scope>
    <source>
        <strain evidence="1 2">MT-5</strain>
    </source>
</reference>
<evidence type="ECO:0000313" key="2">
    <source>
        <dbReference type="Proteomes" id="UP001564657"/>
    </source>
</evidence>